<reference evidence="6" key="1">
    <citation type="submission" date="2022-11" db="EMBL/GenBank/DDBJ databases">
        <authorList>
            <person name="Somphong A."/>
            <person name="Phongsopitanun W."/>
        </authorList>
    </citation>
    <scope>NUCLEOTIDE SEQUENCE</scope>
    <source>
        <strain evidence="6">Pm04-4</strain>
    </source>
</reference>
<feature type="domain" description="Chorismate mutase" evidence="5">
    <location>
        <begin position="199"/>
        <end position="289"/>
    </location>
</feature>
<dbReference type="Proteomes" id="UP001151002">
    <property type="component" value="Unassembled WGS sequence"/>
</dbReference>
<dbReference type="PANTHER" id="PTHR38041:SF1">
    <property type="entry name" value="CHORISMATE MUTASE"/>
    <property type="match status" value="1"/>
</dbReference>
<dbReference type="PANTHER" id="PTHR38041">
    <property type="entry name" value="CHORISMATE MUTASE"/>
    <property type="match status" value="1"/>
</dbReference>
<dbReference type="Pfam" id="PF01817">
    <property type="entry name" value="CM_2"/>
    <property type="match status" value="1"/>
</dbReference>
<dbReference type="GO" id="GO:0004106">
    <property type="term" value="F:chorismate mutase activity"/>
    <property type="evidence" value="ECO:0007669"/>
    <property type="project" value="UniProtKB-EC"/>
</dbReference>
<dbReference type="EMBL" id="JAPNTZ010000001">
    <property type="protein sequence ID" value="MCY1136377.1"/>
    <property type="molecule type" value="Genomic_DNA"/>
</dbReference>
<name>A0ABT4ARD6_9ACTN</name>
<dbReference type="PROSITE" id="PS51168">
    <property type="entry name" value="CHORISMATE_MUT_2"/>
    <property type="match status" value="1"/>
</dbReference>
<keyword evidence="2 6" id="KW-0413">Isomerase</keyword>
<feature type="domain" description="HTH tetR-type" evidence="4">
    <location>
        <begin position="9"/>
        <end position="69"/>
    </location>
</feature>
<dbReference type="Gene3D" id="1.20.59.10">
    <property type="entry name" value="Chorismate mutase"/>
    <property type="match status" value="1"/>
</dbReference>
<sequence>MRHSGFVTRTPRESWIEQGLKALATGGPDAVRVEALAKQLGVTKGGFYGSFADRDALLTAMLETWERESTDDVAARVAEKGGDLVTRTKRAGVLTFSTDRLLPIDLAVRDWARRDEAVAERLRRVDNRRMTLLRESIGTFCSDPDEVEARSVLAFCLLIGEHFLAADHGGRTRAEVLARAGDVIFARKDAHPTGKDAGKQDVESLGDVRARIDDLDTQIVALLARRQTLVEAAAGFKTDEQAVRAPDRVERVVAAVRAKATAAGLDADVAESVWRSMITAFTELELARHRDS</sequence>
<gene>
    <name evidence="6" type="ORF">OWR29_00080</name>
</gene>
<dbReference type="SMART" id="SM00830">
    <property type="entry name" value="CM_2"/>
    <property type="match status" value="1"/>
</dbReference>
<evidence type="ECO:0000256" key="1">
    <source>
        <dbReference type="ARBA" id="ARBA00023125"/>
    </source>
</evidence>
<evidence type="ECO:0000313" key="7">
    <source>
        <dbReference type="Proteomes" id="UP001151002"/>
    </source>
</evidence>
<dbReference type="Gene3D" id="1.10.357.10">
    <property type="entry name" value="Tetracycline Repressor, domain 2"/>
    <property type="match status" value="1"/>
</dbReference>
<comment type="caution">
    <text evidence="6">The sequence shown here is derived from an EMBL/GenBank/DDBJ whole genome shotgun (WGS) entry which is preliminary data.</text>
</comment>
<dbReference type="InterPro" id="IPR009057">
    <property type="entry name" value="Homeodomain-like_sf"/>
</dbReference>
<dbReference type="SUPFAM" id="SSF48600">
    <property type="entry name" value="Chorismate mutase II"/>
    <property type="match status" value="1"/>
</dbReference>
<evidence type="ECO:0000256" key="3">
    <source>
        <dbReference type="PROSITE-ProRule" id="PRU00335"/>
    </source>
</evidence>
<keyword evidence="1 3" id="KW-0238">DNA-binding</keyword>
<dbReference type="InterPro" id="IPR002701">
    <property type="entry name" value="CM_II_prokaryot"/>
</dbReference>
<protein>
    <submittedName>
        <fullName evidence="6">Chorismate mutase</fullName>
        <ecNumber evidence="6">5.4.99.5</ecNumber>
    </submittedName>
</protein>
<dbReference type="InterPro" id="IPR036263">
    <property type="entry name" value="Chorismate_II_sf"/>
</dbReference>
<dbReference type="SUPFAM" id="SSF46689">
    <property type="entry name" value="Homeodomain-like"/>
    <property type="match status" value="1"/>
</dbReference>
<accession>A0ABT4ARD6</accession>
<evidence type="ECO:0000256" key="2">
    <source>
        <dbReference type="ARBA" id="ARBA00023235"/>
    </source>
</evidence>
<dbReference type="PROSITE" id="PS50977">
    <property type="entry name" value="HTH_TETR_2"/>
    <property type="match status" value="1"/>
</dbReference>
<dbReference type="RefSeq" id="WP_267560089.1">
    <property type="nucleotide sequence ID" value="NZ_JAPNTZ010000001.1"/>
</dbReference>
<evidence type="ECO:0000259" key="4">
    <source>
        <dbReference type="PROSITE" id="PS50977"/>
    </source>
</evidence>
<evidence type="ECO:0000313" key="6">
    <source>
        <dbReference type="EMBL" id="MCY1136377.1"/>
    </source>
</evidence>
<proteinExistence type="predicted"/>
<dbReference type="InterPro" id="IPR001647">
    <property type="entry name" value="HTH_TetR"/>
</dbReference>
<dbReference type="Pfam" id="PF00440">
    <property type="entry name" value="TetR_N"/>
    <property type="match status" value="1"/>
</dbReference>
<dbReference type="EC" id="5.4.99.5" evidence="6"/>
<keyword evidence="7" id="KW-1185">Reference proteome</keyword>
<organism evidence="6 7">
    <name type="scientific">Paractinoplanes pyxinae</name>
    <dbReference type="NCBI Taxonomy" id="2997416"/>
    <lineage>
        <taxon>Bacteria</taxon>
        <taxon>Bacillati</taxon>
        <taxon>Actinomycetota</taxon>
        <taxon>Actinomycetes</taxon>
        <taxon>Micromonosporales</taxon>
        <taxon>Micromonosporaceae</taxon>
        <taxon>Paractinoplanes</taxon>
    </lineage>
</organism>
<dbReference type="InterPro" id="IPR051331">
    <property type="entry name" value="Chorismate_mutase-related"/>
</dbReference>
<dbReference type="InterPro" id="IPR036979">
    <property type="entry name" value="CM_dom_sf"/>
</dbReference>
<feature type="DNA-binding region" description="H-T-H motif" evidence="3">
    <location>
        <begin position="32"/>
        <end position="51"/>
    </location>
</feature>
<evidence type="ECO:0000259" key="5">
    <source>
        <dbReference type="PROSITE" id="PS51168"/>
    </source>
</evidence>